<organism evidence="1 2">
    <name type="scientific">Chanos chanos</name>
    <name type="common">Milkfish</name>
    <name type="synonym">Mugil chanos</name>
    <dbReference type="NCBI Taxonomy" id="29144"/>
    <lineage>
        <taxon>Eukaryota</taxon>
        <taxon>Metazoa</taxon>
        <taxon>Chordata</taxon>
        <taxon>Craniata</taxon>
        <taxon>Vertebrata</taxon>
        <taxon>Euteleostomi</taxon>
        <taxon>Actinopterygii</taxon>
        <taxon>Neopterygii</taxon>
        <taxon>Teleostei</taxon>
        <taxon>Ostariophysi</taxon>
        <taxon>Gonorynchiformes</taxon>
        <taxon>Chanidae</taxon>
        <taxon>Chanos</taxon>
    </lineage>
</organism>
<name>A0A6J2VDS7_CHACN</name>
<evidence type="ECO:0000313" key="1">
    <source>
        <dbReference type="Proteomes" id="UP000504632"/>
    </source>
</evidence>
<reference evidence="2" key="1">
    <citation type="submission" date="2025-08" db="UniProtKB">
        <authorList>
            <consortium name="RefSeq"/>
        </authorList>
    </citation>
    <scope>IDENTIFICATION</scope>
</reference>
<gene>
    <name evidence="2" type="primary">LOC115811348</name>
</gene>
<protein>
    <submittedName>
        <fullName evidence="2">Uncharacterized protein LOC115811348</fullName>
    </submittedName>
</protein>
<dbReference type="AlphaFoldDB" id="A0A6J2VDS7"/>
<proteinExistence type="predicted"/>
<feature type="non-terminal residue" evidence="2">
    <location>
        <position position="286"/>
    </location>
</feature>
<sequence>MSDLLYMDYIKMYARSEQNIDSLIHTTRISSNDIVLSFRLEKSDGNNDKLEKTELLFFPSKSSPTIDAPITVEGSGMTPSGSAKNLGMTLDDQLNFSRHIAAVTQSCRFSLFNMRRICPFLMQQATLLLVQALVISCLNYCNTLLAGLQACAIRPLQLVQNAAARLLFNLPKHSHVTPLLTAIHWLLVAAHIQFKTLVLAYQATKGYTPSHLQSLITPYTPARALQSTTSDQLAVPSLWEPGSRSSQPRLFSAIVPRWWNDLPQSVRTVESLAIFRRKLKTHLFRT</sequence>
<accession>A0A6J2VDS7</accession>
<keyword evidence="1" id="KW-1185">Reference proteome</keyword>
<dbReference type="InParanoid" id="A0A6J2VDS7"/>
<dbReference type="OrthoDB" id="8936366at2759"/>
<evidence type="ECO:0000313" key="2">
    <source>
        <dbReference type="RefSeq" id="XP_030629371.1"/>
    </source>
</evidence>
<dbReference type="Proteomes" id="UP000504632">
    <property type="component" value="Chromosome 5"/>
</dbReference>
<dbReference type="GeneID" id="115811348"/>
<dbReference type="RefSeq" id="XP_030629371.1">
    <property type="nucleotide sequence ID" value="XM_030773511.1"/>
</dbReference>
<dbReference type="PANTHER" id="PTHR33332">
    <property type="entry name" value="REVERSE TRANSCRIPTASE DOMAIN-CONTAINING PROTEIN"/>
    <property type="match status" value="1"/>
</dbReference>